<dbReference type="InterPro" id="IPR016039">
    <property type="entry name" value="Thiolase-like"/>
</dbReference>
<dbReference type="PANTHER" id="PTHR43775:SF37">
    <property type="entry name" value="SI:DKEY-61P9.11"/>
    <property type="match status" value="1"/>
</dbReference>
<organism evidence="6 7">
    <name type="scientific">Paenibacillus filicis</name>
    <dbReference type="NCBI Taxonomy" id="669464"/>
    <lineage>
        <taxon>Bacteria</taxon>
        <taxon>Bacillati</taxon>
        <taxon>Bacillota</taxon>
        <taxon>Bacilli</taxon>
        <taxon>Bacillales</taxon>
        <taxon>Paenibacillaceae</taxon>
        <taxon>Paenibacillus</taxon>
    </lineage>
</organism>
<evidence type="ECO:0000256" key="1">
    <source>
        <dbReference type="ARBA" id="ARBA00022450"/>
    </source>
</evidence>
<dbReference type="InterPro" id="IPR020841">
    <property type="entry name" value="PKS_Beta-ketoAc_synthase_dom"/>
</dbReference>
<evidence type="ECO:0000313" key="7">
    <source>
        <dbReference type="Proteomes" id="UP001469365"/>
    </source>
</evidence>
<feature type="domain" description="Ketosynthase family 3 (KS3)" evidence="5">
    <location>
        <begin position="40"/>
        <end position="464"/>
    </location>
</feature>
<dbReference type="Gene3D" id="3.40.47.10">
    <property type="match status" value="1"/>
</dbReference>
<keyword evidence="7" id="KW-1185">Reference proteome</keyword>
<reference evidence="6 7" key="1">
    <citation type="submission" date="2024-04" db="EMBL/GenBank/DDBJ databases">
        <title>draft genome sequnece of Paenibacillus filicis.</title>
        <authorList>
            <person name="Kim D.-U."/>
        </authorList>
    </citation>
    <scope>NUCLEOTIDE SEQUENCE [LARGE SCALE GENOMIC DNA]</scope>
    <source>
        <strain evidence="6 7">KACC14197</strain>
    </source>
</reference>
<accession>A0ABU9DGC0</accession>
<dbReference type="SUPFAM" id="SSF53901">
    <property type="entry name" value="Thiolase-like"/>
    <property type="match status" value="1"/>
</dbReference>
<dbReference type="CDD" id="cd00833">
    <property type="entry name" value="PKS"/>
    <property type="match status" value="1"/>
</dbReference>
<dbReference type="Gene3D" id="3.30.559.30">
    <property type="entry name" value="Nonribosomal peptide synthetase, condensation domain"/>
    <property type="match status" value="1"/>
</dbReference>
<dbReference type="InterPro" id="IPR018201">
    <property type="entry name" value="Ketoacyl_synth_AS"/>
</dbReference>
<keyword evidence="2" id="KW-0597">Phosphoprotein</keyword>
<evidence type="ECO:0000259" key="5">
    <source>
        <dbReference type="PROSITE" id="PS52004"/>
    </source>
</evidence>
<dbReference type="SUPFAM" id="SSF52777">
    <property type="entry name" value="CoA-dependent acyltransferases"/>
    <property type="match status" value="1"/>
</dbReference>
<name>A0ABU9DGC0_9BACL</name>
<evidence type="ECO:0000313" key="6">
    <source>
        <dbReference type="EMBL" id="MEK8127212.1"/>
    </source>
</evidence>
<dbReference type="RefSeq" id="WP_341414268.1">
    <property type="nucleotide sequence ID" value="NZ_JBBPCC010000002.1"/>
</dbReference>
<keyword evidence="3 4" id="KW-0808">Transferase</keyword>
<dbReference type="Pfam" id="PF22621">
    <property type="entry name" value="CurL-like_PKS_C"/>
    <property type="match status" value="1"/>
</dbReference>
<dbReference type="PROSITE" id="PS52004">
    <property type="entry name" value="KS3_2"/>
    <property type="match status" value="1"/>
</dbReference>
<dbReference type="Proteomes" id="UP001469365">
    <property type="component" value="Unassembled WGS sequence"/>
</dbReference>
<dbReference type="PROSITE" id="PS00606">
    <property type="entry name" value="KS3_1"/>
    <property type="match status" value="1"/>
</dbReference>
<evidence type="ECO:0000256" key="3">
    <source>
        <dbReference type="ARBA" id="ARBA00022679"/>
    </source>
</evidence>
<dbReference type="Pfam" id="PF00109">
    <property type="entry name" value="ketoacyl-synt"/>
    <property type="match status" value="1"/>
</dbReference>
<evidence type="ECO:0000256" key="4">
    <source>
        <dbReference type="RuleBase" id="RU003694"/>
    </source>
</evidence>
<keyword evidence="1" id="KW-0596">Phosphopantetheine</keyword>
<evidence type="ECO:0000256" key="2">
    <source>
        <dbReference type="ARBA" id="ARBA00022553"/>
    </source>
</evidence>
<gene>
    <name evidence="6" type="ORF">WMW72_04725</name>
</gene>
<dbReference type="Pfam" id="PF02801">
    <property type="entry name" value="Ketoacyl-synt_C"/>
    <property type="match status" value="1"/>
</dbReference>
<comment type="caution">
    <text evidence="6">The sequence shown here is derived from an EMBL/GenBank/DDBJ whole genome shotgun (WGS) entry which is preliminary data.</text>
</comment>
<dbReference type="InterPro" id="IPR014031">
    <property type="entry name" value="Ketoacyl_synth_C"/>
</dbReference>
<dbReference type="PANTHER" id="PTHR43775">
    <property type="entry name" value="FATTY ACID SYNTHASE"/>
    <property type="match status" value="1"/>
</dbReference>
<dbReference type="SMART" id="SM00825">
    <property type="entry name" value="PKS_KS"/>
    <property type="match status" value="1"/>
</dbReference>
<dbReference type="Gene3D" id="1.10.1240.100">
    <property type="match status" value="1"/>
</dbReference>
<dbReference type="EMBL" id="JBBPCC010000002">
    <property type="protein sequence ID" value="MEK8127212.1"/>
    <property type="molecule type" value="Genomic_DNA"/>
</dbReference>
<proteinExistence type="inferred from homology"/>
<dbReference type="InterPro" id="IPR050091">
    <property type="entry name" value="PKS_NRPS_Biosynth_Enz"/>
</dbReference>
<comment type="similarity">
    <text evidence="4">Belongs to the thiolase-like superfamily. Beta-ketoacyl-ACP synthases family.</text>
</comment>
<dbReference type="InterPro" id="IPR014030">
    <property type="entry name" value="Ketoacyl_synth_N"/>
</dbReference>
<sequence>MSDKLVHAILRQIGAGQLDKKSGAELLHLLKSEGHALPRKDSFAIIGMDVRLPDADDPEQFWENLRQGKDSIGPFPESRWQDVDGLKQFTYMKDLDTSYSQAGYLKRIDAFDHRFFGISPKEASLMDPNQRLFLEVAWHTLEDAGYGGKALAGSRTGLYIGYSGWPMYGQFVSYTEPESLDMSVAGNISAIIASRIPYYLDLKGPSMLVDTACSSSLVALHLACKAMQAGECDQALVGGLRLTLMPLDGYVKYGIEASDARAKAFDDRADGTALSEGVTAILIKPLDKALEDGDSIYAVIKGSAINQDGNSINITAPNAQAQEDVIVRSWKDAGIDPATISYWEAHGTGTKLGDPIEIDGIQRAFRRYTKKKQFCAIGSLKSNIGHTDAAAGLASVVKAALALQHQELPPTLHVQFPNRQISFEQSPVYLNDRLAPWESENSPRRCGVSSFGFSGTNCHVVMEEAPGRAASSKPVAEREHRLFALSAKSETAMEQLIARYVGHLEKRPDLDLADVCYTAGTGRGHYAYRLAVVTESTTDLLTVLRRMKPQPSSASPDDGVYYGFHKVKVAAAGRAPKSEAELTESRIRELTRQSGSVLDDLYSGKEEQVPERLRELAHLYVQGADIRWERLYLGQARRKVRLPVYPFDPIRCWLKVPELPARQAAPAAETEQPKVPFAESRYARQVFGEPVARLGLSGWEEVAVSVEPRTRQQVAFQADVNLTKALKKVAESCRTSPAILLLAAYQILLSKYSGQPDVSVGIQLPAVGRHLSLEPSGCLSAVRNKAEGYKTFAFFAEEVEAVVQEAGIYANESRPAAEGLKLEAGFAFRSSEAAGWGLTAVQYTLHSMNKGDELHFELAYTAQSLTEEVAKRFAGDYLHLLSLLAEDGNILIRDLSLPVAGSVSGDLPATPSFSIDFMEF</sequence>
<protein>
    <submittedName>
        <fullName evidence="6">Beta-ketoacyl synthase N-terminal-like domain-containing protein</fullName>
    </submittedName>
</protein>